<dbReference type="InterPro" id="IPR022644">
    <property type="entry name" value="De-COase2_N"/>
</dbReference>
<dbReference type="KEGG" id="lau:G293_01705"/>
<keyword evidence="2 5" id="KW-0210">Decarboxylase</keyword>
<evidence type="ECO:0000256" key="1">
    <source>
        <dbReference type="ARBA" id="ARBA00001933"/>
    </source>
</evidence>
<dbReference type="Gene3D" id="2.40.37.10">
    <property type="entry name" value="Lyase, Ornithine Decarboxylase, Chain A, domain 1"/>
    <property type="match status" value="1"/>
</dbReference>
<feature type="binding site" evidence="5">
    <location>
        <position position="317"/>
    </location>
    <ligand>
        <name>substrate</name>
    </ligand>
</feature>
<sequence length="421" mass="46831">MNSFTYYKGSLYAEDVSIETIANTVQTPFYCYSTAVIEEKYHTFSNAFADMDTMICYALKANSNQAVIKTLARLGTGLDIVSEGELYRALDVEVPAEKIVFSGVGKTIDEIDLALNTGIYCINIESEDELITVNQRAVSLGKKASIAFRVNPDINSNTHRKISTGQKEDKFGIPIHQIHSLYTYAKNLPGIKVSGIDMHIGSQINQIESFSAAFKLLRDLTQQLRSSGHNIKHIDVGGGLGIAYNNNHCPLSPSKYAALISQYLGDLQCKIILEPGRFLVADSGILVTKVISIKKSADKNFIILDVAMNDFMRPTLYDAYHEIKYIVNPEENRLQIQADIVGPICETGDFIALDRKIALPKPGDLLYIEKTGAYGAVQAGTYNSRLLIPEIMVKGSQFHIIRPRMNFQQLIELDSMPEWLK</sequence>
<dbReference type="InterPro" id="IPR009006">
    <property type="entry name" value="Ala_racemase/Decarboxylase_C"/>
</dbReference>
<feature type="domain" description="Orn/DAP/Arg decarboxylase 2 N-terminal" evidence="10">
    <location>
        <begin position="36"/>
        <end position="281"/>
    </location>
</feature>
<keyword evidence="5 8" id="KW-0457">Lysine biosynthesis</keyword>
<dbReference type="GO" id="GO:0009089">
    <property type="term" value="P:lysine biosynthetic process via diaminopimelate"/>
    <property type="evidence" value="ECO:0007669"/>
    <property type="project" value="UniProtKB-UniRule"/>
</dbReference>
<keyword evidence="12" id="KW-1185">Reference proteome</keyword>
<dbReference type="Pfam" id="PF02784">
    <property type="entry name" value="Orn_Arg_deC_N"/>
    <property type="match status" value="1"/>
</dbReference>
<evidence type="ECO:0000256" key="3">
    <source>
        <dbReference type="ARBA" id="ARBA00022898"/>
    </source>
</evidence>
<reference evidence="11 12" key="1">
    <citation type="journal article" date="2015" name="Genome Announc.">
        <title>Complete Genome Sequence of 'Candidatus Liberibacter africanus,' a Bacterium Associated with Citrus Huanglongbing.</title>
        <authorList>
            <person name="Lin H."/>
            <person name="Pietersen G."/>
            <person name="Han C."/>
            <person name="Read D.A."/>
            <person name="Lou B."/>
            <person name="Gupta G."/>
            <person name="Civerolo E.L."/>
        </authorList>
    </citation>
    <scope>NUCLEOTIDE SEQUENCE [LARGE SCALE GENOMIC DNA]</scope>
    <source>
        <strain evidence="11 12">PTSAPSY</strain>
    </source>
</reference>
<dbReference type="EC" id="4.1.1.20" evidence="5 6"/>
<dbReference type="Proteomes" id="UP000035503">
    <property type="component" value="Chromosome"/>
</dbReference>
<feature type="binding site" evidence="5">
    <location>
        <position position="239"/>
    </location>
    <ligand>
        <name>pyridoxal 5'-phosphate</name>
        <dbReference type="ChEBI" id="CHEBI:597326"/>
    </ligand>
</feature>
<protein>
    <recommendedName>
        <fullName evidence="5 6">Diaminopimelate decarboxylase</fullName>
        <shortName evidence="5">DAP decarboxylase</shortName>
        <shortName evidence="5">DAPDC</shortName>
        <ecNumber evidence="5 6">4.1.1.20</ecNumber>
    </recommendedName>
</protein>
<dbReference type="EMBL" id="CP004021">
    <property type="protein sequence ID" value="AKK19973.1"/>
    <property type="molecule type" value="Genomic_DNA"/>
</dbReference>
<organism evidence="11 12">
    <name type="scientific">Candidatus Liberibacter africanus PTSAPSY</name>
    <dbReference type="NCBI Taxonomy" id="1277257"/>
    <lineage>
        <taxon>Bacteria</taxon>
        <taxon>Pseudomonadati</taxon>
        <taxon>Pseudomonadota</taxon>
        <taxon>Alphaproteobacteria</taxon>
        <taxon>Hyphomicrobiales</taxon>
        <taxon>Rhizobiaceae</taxon>
        <taxon>Liberibacter</taxon>
    </lineage>
</organism>
<dbReference type="NCBIfam" id="TIGR01048">
    <property type="entry name" value="lysA"/>
    <property type="match status" value="1"/>
</dbReference>
<feature type="binding site" evidence="5">
    <location>
        <begin position="274"/>
        <end position="277"/>
    </location>
    <ligand>
        <name>pyridoxal 5'-phosphate</name>
        <dbReference type="ChEBI" id="CHEBI:597326"/>
    </ligand>
</feature>
<feature type="binding site" evidence="5">
    <location>
        <position position="374"/>
    </location>
    <ligand>
        <name>substrate</name>
    </ligand>
</feature>
<feature type="domain" description="Orn/DAP/Arg decarboxylase 2 C-terminal" evidence="9">
    <location>
        <begin position="30"/>
        <end position="372"/>
    </location>
</feature>
<gene>
    <name evidence="5" type="primary">lysA</name>
    <name evidence="11" type="ORF">G293_01705</name>
</gene>
<dbReference type="STRING" id="1277257.G293_01705"/>
<evidence type="ECO:0000259" key="9">
    <source>
        <dbReference type="Pfam" id="PF00278"/>
    </source>
</evidence>
<dbReference type="SUPFAM" id="SSF51419">
    <property type="entry name" value="PLP-binding barrel"/>
    <property type="match status" value="1"/>
</dbReference>
<dbReference type="Pfam" id="PF00278">
    <property type="entry name" value="Orn_DAP_Arg_deC"/>
    <property type="match status" value="1"/>
</dbReference>
<dbReference type="GO" id="GO:0030170">
    <property type="term" value="F:pyridoxal phosphate binding"/>
    <property type="evidence" value="ECO:0007669"/>
    <property type="project" value="UniProtKB-UniRule"/>
</dbReference>
<dbReference type="OrthoDB" id="9802241at2"/>
<feature type="modified residue" description="N6-(pyridoxal phosphate)lysine" evidence="5 7">
    <location>
        <position position="60"/>
    </location>
</feature>
<evidence type="ECO:0000259" key="10">
    <source>
        <dbReference type="Pfam" id="PF02784"/>
    </source>
</evidence>
<dbReference type="HAMAP" id="MF_02120">
    <property type="entry name" value="LysA"/>
    <property type="match status" value="1"/>
</dbReference>
<dbReference type="InterPro" id="IPR022653">
    <property type="entry name" value="De-COase2_pyr-phos_BS"/>
</dbReference>
<evidence type="ECO:0000313" key="11">
    <source>
        <dbReference type="EMBL" id="AKK19973.1"/>
    </source>
</evidence>
<accession>A0A0G3I695</accession>
<dbReference type="InterPro" id="IPR022657">
    <property type="entry name" value="De-COase2_CS"/>
</dbReference>
<feature type="active site" description="Proton donor" evidence="7">
    <location>
        <position position="345"/>
    </location>
</feature>
<dbReference type="Gene3D" id="3.20.20.10">
    <property type="entry name" value="Alanine racemase"/>
    <property type="match status" value="1"/>
</dbReference>
<dbReference type="RefSeq" id="WP_047264029.1">
    <property type="nucleotide sequence ID" value="NZ_CP004021.1"/>
</dbReference>
<dbReference type="InterPro" id="IPR022643">
    <property type="entry name" value="De-COase2_C"/>
</dbReference>
<dbReference type="PROSITE" id="PS00879">
    <property type="entry name" value="ODR_DC_2_2"/>
    <property type="match status" value="1"/>
</dbReference>
<feature type="binding site" evidence="5">
    <location>
        <position position="346"/>
    </location>
    <ligand>
        <name>substrate</name>
    </ligand>
</feature>
<feature type="binding site" evidence="5">
    <location>
        <position position="313"/>
    </location>
    <ligand>
        <name>substrate</name>
    </ligand>
</feature>
<dbReference type="InterPro" id="IPR029066">
    <property type="entry name" value="PLP-binding_barrel"/>
</dbReference>
<dbReference type="PATRIC" id="fig|1277257.4.peg.371"/>
<dbReference type="PROSITE" id="PS00878">
    <property type="entry name" value="ODR_DC_2_1"/>
    <property type="match status" value="1"/>
</dbReference>
<dbReference type="PANTHER" id="PTHR43727">
    <property type="entry name" value="DIAMINOPIMELATE DECARBOXYLASE"/>
    <property type="match status" value="1"/>
</dbReference>
<proteinExistence type="inferred from homology"/>
<dbReference type="PRINTS" id="PR01179">
    <property type="entry name" value="ODADCRBXLASE"/>
</dbReference>
<dbReference type="FunFam" id="3.20.20.10:FF:000003">
    <property type="entry name" value="Diaminopimelate decarboxylase"/>
    <property type="match status" value="1"/>
</dbReference>
<dbReference type="SUPFAM" id="SSF50621">
    <property type="entry name" value="Alanine racemase C-terminal domain-like"/>
    <property type="match status" value="1"/>
</dbReference>
<dbReference type="CDD" id="cd06828">
    <property type="entry name" value="PLPDE_III_DapDC"/>
    <property type="match status" value="1"/>
</dbReference>
<feature type="binding site" evidence="5">
    <location>
        <position position="277"/>
    </location>
    <ligand>
        <name>substrate</name>
    </ligand>
</feature>
<evidence type="ECO:0000256" key="2">
    <source>
        <dbReference type="ARBA" id="ARBA00022793"/>
    </source>
</evidence>
<comment type="similarity">
    <text evidence="5">Belongs to the Orn/Lys/Arg decarboxylase class-II family. LysA subfamily.</text>
</comment>
<name>A0A0G3I695_LIBAF</name>
<keyword evidence="5" id="KW-0028">Amino-acid biosynthesis</keyword>
<comment type="subunit">
    <text evidence="5">Homodimer.</text>
</comment>
<comment type="cofactor">
    <cofactor evidence="1 5 7 8">
        <name>pyridoxal 5'-phosphate</name>
        <dbReference type="ChEBI" id="CHEBI:597326"/>
    </cofactor>
</comment>
<dbReference type="PRINTS" id="PR01181">
    <property type="entry name" value="DAPDCRBXLASE"/>
</dbReference>
<comment type="function">
    <text evidence="5">Specifically catalyzes the decarboxylation of meso-diaminopimelate (meso-DAP) to L-lysine.</text>
</comment>
<evidence type="ECO:0000256" key="8">
    <source>
        <dbReference type="RuleBase" id="RU003738"/>
    </source>
</evidence>
<comment type="pathway">
    <text evidence="5 8">Amino-acid biosynthesis; L-lysine biosynthesis via DAP pathway; L-lysine from DL-2,6-diaminopimelate: step 1/1.</text>
</comment>
<comment type="catalytic activity">
    <reaction evidence="5 8">
        <text>meso-2,6-diaminopimelate + H(+) = L-lysine + CO2</text>
        <dbReference type="Rhea" id="RHEA:15101"/>
        <dbReference type="ChEBI" id="CHEBI:15378"/>
        <dbReference type="ChEBI" id="CHEBI:16526"/>
        <dbReference type="ChEBI" id="CHEBI:32551"/>
        <dbReference type="ChEBI" id="CHEBI:57791"/>
        <dbReference type="EC" id="4.1.1.20"/>
    </reaction>
</comment>
<evidence type="ECO:0000256" key="6">
    <source>
        <dbReference type="NCBIfam" id="TIGR01048"/>
    </source>
</evidence>
<evidence type="ECO:0000256" key="5">
    <source>
        <dbReference type="HAMAP-Rule" id="MF_02120"/>
    </source>
</evidence>
<keyword evidence="4 5" id="KW-0456">Lyase</keyword>
<dbReference type="GO" id="GO:0008836">
    <property type="term" value="F:diaminopimelate decarboxylase activity"/>
    <property type="evidence" value="ECO:0007669"/>
    <property type="project" value="UniProtKB-UniRule"/>
</dbReference>
<dbReference type="InterPro" id="IPR002986">
    <property type="entry name" value="DAP_deCOOHase_LysA"/>
</dbReference>
<evidence type="ECO:0000256" key="7">
    <source>
        <dbReference type="PIRSR" id="PIRSR600183-50"/>
    </source>
</evidence>
<evidence type="ECO:0000256" key="4">
    <source>
        <dbReference type="ARBA" id="ARBA00023239"/>
    </source>
</evidence>
<dbReference type="PANTHER" id="PTHR43727:SF2">
    <property type="entry name" value="GROUP IV DECARBOXYLASE"/>
    <property type="match status" value="1"/>
</dbReference>
<dbReference type="InterPro" id="IPR000183">
    <property type="entry name" value="Orn/DAP/Arg_de-COase"/>
</dbReference>
<keyword evidence="3 5" id="KW-0663">Pyridoxal phosphate</keyword>
<dbReference type="UniPathway" id="UPA00034">
    <property type="reaction ID" value="UER00027"/>
</dbReference>
<dbReference type="AlphaFoldDB" id="A0A0G3I695"/>
<feature type="binding site" evidence="5">
    <location>
        <position position="374"/>
    </location>
    <ligand>
        <name>pyridoxal 5'-phosphate</name>
        <dbReference type="ChEBI" id="CHEBI:597326"/>
    </ligand>
</feature>
<evidence type="ECO:0000313" key="12">
    <source>
        <dbReference type="Proteomes" id="UP000035503"/>
    </source>
</evidence>